<feature type="domain" description="HTH tetR-type" evidence="4">
    <location>
        <begin position="101"/>
        <end position="161"/>
    </location>
</feature>
<dbReference type="RefSeq" id="WP_232062574.1">
    <property type="nucleotide sequence ID" value="NZ_AP022562.1"/>
</dbReference>
<dbReference type="Pfam" id="PF17932">
    <property type="entry name" value="TetR_C_24"/>
    <property type="match status" value="1"/>
</dbReference>
<sequence>MLNTTVDATASCGGAIRAARRARGMTVRELAQRLALSAATVSAVENGKTGISVTRLQQYAQALGVTAAQLLSGGVGIPAPESDRAVAQPGLPPRDWRAFPPLVLDTVLRAAVDAFVDTGYHGSTMRDVAARAAMSVPGIYHHYPDKQALLVAILDATMAELHWRVAAARTGASTGIEQVRRIVEALALFHTHRQKLAFIGASEMRSLNPANRRRIAESRNKVQHMLDAAIDRAAEEAGVSAVDGVATVLGHAADRRIAGRAIATMCTSLPQWFNAAGPATPEQTAHAYGEFAVSLLTNQRPCDPASTPRPTDGWAQ</sequence>
<dbReference type="InterPro" id="IPR036271">
    <property type="entry name" value="Tet_transcr_reg_TetR-rel_C_sf"/>
</dbReference>
<dbReference type="PRINTS" id="PR00455">
    <property type="entry name" value="HTHTETR"/>
</dbReference>
<dbReference type="Pfam" id="PF01381">
    <property type="entry name" value="HTH_3"/>
    <property type="match status" value="1"/>
</dbReference>
<dbReference type="PROSITE" id="PS50943">
    <property type="entry name" value="HTH_CROC1"/>
    <property type="match status" value="1"/>
</dbReference>
<evidence type="ECO:0000259" key="3">
    <source>
        <dbReference type="PROSITE" id="PS50943"/>
    </source>
</evidence>
<dbReference type="GO" id="GO:0000976">
    <property type="term" value="F:transcription cis-regulatory region binding"/>
    <property type="evidence" value="ECO:0007669"/>
    <property type="project" value="TreeGrafter"/>
</dbReference>
<organism evidence="5 6">
    <name type="scientific">Mycobacterium novum</name>
    <dbReference type="NCBI Taxonomy" id="2492438"/>
    <lineage>
        <taxon>Bacteria</taxon>
        <taxon>Bacillati</taxon>
        <taxon>Actinomycetota</taxon>
        <taxon>Actinomycetes</taxon>
        <taxon>Mycobacteriales</taxon>
        <taxon>Mycobacteriaceae</taxon>
        <taxon>Mycobacterium</taxon>
    </lineage>
</organism>
<dbReference type="InterPro" id="IPR010982">
    <property type="entry name" value="Lambda_DNA-bd_dom_sf"/>
</dbReference>
<dbReference type="Gene3D" id="1.10.357.10">
    <property type="entry name" value="Tetracycline Repressor, domain 2"/>
    <property type="match status" value="1"/>
</dbReference>
<accession>A0A7I7JMD9</accession>
<reference evidence="5 6" key="1">
    <citation type="journal article" date="2019" name="Emerg. Microbes Infect.">
        <title>Comprehensive subspecies identification of 175 nontuberculous mycobacteria species based on 7547 genomic profiles.</title>
        <authorList>
            <person name="Matsumoto Y."/>
            <person name="Kinjo T."/>
            <person name="Motooka D."/>
            <person name="Nabeya D."/>
            <person name="Jung N."/>
            <person name="Uechi K."/>
            <person name="Horii T."/>
            <person name="Iida T."/>
            <person name="Fujita J."/>
            <person name="Nakamura S."/>
        </authorList>
    </citation>
    <scope>NUCLEOTIDE SEQUENCE [LARGE SCALE GENOMIC DNA]</scope>
    <source>
        <strain evidence="5 6">JCM 6391</strain>
    </source>
</reference>
<evidence type="ECO:0008006" key="7">
    <source>
        <dbReference type="Google" id="ProtNLM"/>
    </source>
</evidence>
<dbReference type="PROSITE" id="PS50977">
    <property type="entry name" value="HTH_TETR_2"/>
    <property type="match status" value="1"/>
</dbReference>
<keyword evidence="6" id="KW-1185">Reference proteome</keyword>
<gene>
    <name evidence="5" type="ORF">MNVM_15700</name>
</gene>
<dbReference type="InterPro" id="IPR041490">
    <property type="entry name" value="KstR2_TetR_C"/>
</dbReference>
<dbReference type="Pfam" id="PF00440">
    <property type="entry name" value="TetR_N"/>
    <property type="match status" value="1"/>
</dbReference>
<dbReference type="PANTHER" id="PTHR30055:SF237">
    <property type="entry name" value="TRANSCRIPTIONAL REPRESSOR MCE3R"/>
    <property type="match status" value="1"/>
</dbReference>
<evidence type="ECO:0000313" key="6">
    <source>
        <dbReference type="Proteomes" id="UP000466997"/>
    </source>
</evidence>
<dbReference type="CDD" id="cd00093">
    <property type="entry name" value="HTH_XRE"/>
    <property type="match status" value="1"/>
</dbReference>
<evidence type="ECO:0000256" key="2">
    <source>
        <dbReference type="PROSITE-ProRule" id="PRU00335"/>
    </source>
</evidence>
<evidence type="ECO:0000259" key="4">
    <source>
        <dbReference type="PROSITE" id="PS50977"/>
    </source>
</evidence>
<dbReference type="EMBL" id="AP022562">
    <property type="protein sequence ID" value="BBX12489.1"/>
    <property type="molecule type" value="Genomic_DNA"/>
</dbReference>
<dbReference type="KEGG" id="mnm:MNVM_15700"/>
<protein>
    <recommendedName>
        <fullName evidence="7">Transcriptional regulator</fullName>
    </recommendedName>
</protein>
<dbReference type="GO" id="GO:0003700">
    <property type="term" value="F:DNA-binding transcription factor activity"/>
    <property type="evidence" value="ECO:0007669"/>
    <property type="project" value="TreeGrafter"/>
</dbReference>
<dbReference type="InterPro" id="IPR009057">
    <property type="entry name" value="Homeodomain-like_sf"/>
</dbReference>
<feature type="DNA-binding region" description="H-T-H motif" evidence="2">
    <location>
        <begin position="124"/>
        <end position="143"/>
    </location>
</feature>
<dbReference type="InterPro" id="IPR001387">
    <property type="entry name" value="Cro/C1-type_HTH"/>
</dbReference>
<feature type="domain" description="HTH cro/C1-type" evidence="3">
    <location>
        <begin position="16"/>
        <end position="70"/>
    </location>
</feature>
<evidence type="ECO:0000313" key="5">
    <source>
        <dbReference type="EMBL" id="BBX12489.1"/>
    </source>
</evidence>
<proteinExistence type="predicted"/>
<dbReference type="AlphaFoldDB" id="A0A7I7JMD9"/>
<dbReference type="PANTHER" id="PTHR30055">
    <property type="entry name" value="HTH-TYPE TRANSCRIPTIONAL REGULATOR RUTR"/>
    <property type="match status" value="1"/>
</dbReference>
<dbReference type="Gene3D" id="1.10.260.40">
    <property type="entry name" value="lambda repressor-like DNA-binding domains"/>
    <property type="match status" value="1"/>
</dbReference>
<name>A0A7I7JMD9_9MYCO</name>
<dbReference type="SUPFAM" id="SSF47413">
    <property type="entry name" value="lambda repressor-like DNA-binding domains"/>
    <property type="match status" value="1"/>
</dbReference>
<dbReference type="Proteomes" id="UP000466997">
    <property type="component" value="Chromosome"/>
</dbReference>
<dbReference type="InterPro" id="IPR001647">
    <property type="entry name" value="HTH_TetR"/>
</dbReference>
<dbReference type="SMART" id="SM00530">
    <property type="entry name" value="HTH_XRE"/>
    <property type="match status" value="1"/>
</dbReference>
<dbReference type="SUPFAM" id="SSF46689">
    <property type="entry name" value="Homeodomain-like"/>
    <property type="match status" value="1"/>
</dbReference>
<evidence type="ECO:0000256" key="1">
    <source>
        <dbReference type="ARBA" id="ARBA00023125"/>
    </source>
</evidence>
<dbReference type="InterPro" id="IPR050109">
    <property type="entry name" value="HTH-type_TetR-like_transc_reg"/>
</dbReference>
<keyword evidence="1 2" id="KW-0238">DNA-binding</keyword>
<dbReference type="SUPFAM" id="SSF48498">
    <property type="entry name" value="Tetracyclin repressor-like, C-terminal domain"/>
    <property type="match status" value="1"/>
</dbReference>